<dbReference type="AlphaFoldDB" id="A0AA51BKT6"/>
<sequence length="320" mass="36691">MALSKFINKIYTLSIKKSLKVRSLGGGVSFYVKKIKNKRGTGRFTKSIINCLNHLTSGFNEKIPFFSAVTSIDVASTLIKDGCVTIHDNIPSLLYKKFSKKKTNQWVYRYRNVLKPSGTLVSSISKSSSLIVANYYSLPINKIKVLFNGNTKFFNNSKIKTLFLIKNYYFFLGTLDFNKNTALIIKTIRVFFKLKYGYSVTIGSGFINKRLNIFNLGYTSDYFLKKVIGGAGVNLFLSLYEGFGLPPVESGFINKKSITSSRPSMLEINGKLQLYIDPLSIYELKNSLYFFRKKTNKHFKKYYSFFLWKGRSIVTLYRKK</sequence>
<keyword evidence="1" id="KW-0808">Transferase</keyword>
<organism evidence="2">
    <name type="scientific">Candidatus Organicella extenuata</name>
    <dbReference type="NCBI Taxonomy" id="2841811"/>
    <lineage>
        <taxon>Bacteria</taxon>
        <taxon>Pseudomonadati</taxon>
        <taxon>Verrucomicrobiota</taxon>
        <taxon>Candidatus Organicella</taxon>
    </lineage>
</organism>
<dbReference type="GO" id="GO:0009103">
    <property type="term" value="P:lipopolysaccharide biosynthetic process"/>
    <property type="evidence" value="ECO:0007669"/>
    <property type="project" value="TreeGrafter"/>
</dbReference>
<gene>
    <name evidence="2" type="ORF">QTO32_00125</name>
</gene>
<reference evidence="2" key="1">
    <citation type="journal article" date="2021" name="Front. Microbiol.">
        <title>Genome Analysis of a Verrucomicrobial Endosymbiont With a Tiny Genome Discovered in an Antarctic Lake.</title>
        <authorList>
            <person name="Williams T.J."/>
            <person name="Allen M.A."/>
            <person name="Ivanova N."/>
            <person name="Huntemann M."/>
            <person name="Haque S."/>
            <person name="Hancock A.M."/>
            <person name="Brazendale S."/>
            <person name="Cavicchioli R."/>
        </authorList>
    </citation>
    <scope>NUCLEOTIDE SEQUENCE</scope>
    <source>
        <strain evidence="2">MAG_Ga0307966_1000010</strain>
    </source>
</reference>
<accession>A0AA51BKT6</accession>
<protein>
    <submittedName>
        <fullName evidence="2">Uncharacterized protein</fullName>
    </submittedName>
</protein>
<dbReference type="GO" id="GO:0016757">
    <property type="term" value="F:glycosyltransferase activity"/>
    <property type="evidence" value="ECO:0007669"/>
    <property type="project" value="TreeGrafter"/>
</dbReference>
<reference evidence="2" key="2">
    <citation type="submission" date="2023-06" db="EMBL/GenBank/DDBJ databases">
        <authorList>
            <person name="Williams T.J."/>
            <person name="Allen M.A."/>
            <person name="Ivanova N."/>
            <person name="Huntemann M."/>
            <person name="Haque S."/>
            <person name="Hancock A.M."/>
            <person name="Brazendale S."/>
            <person name="Cavicchioli R."/>
        </authorList>
    </citation>
    <scope>NUCLEOTIDE SEQUENCE</scope>
    <source>
        <strain evidence="2">MAG_Ga0307966_1000010</strain>
    </source>
</reference>
<dbReference type="PANTHER" id="PTHR46401:SF2">
    <property type="entry name" value="GLYCOSYLTRANSFERASE WBBK-RELATED"/>
    <property type="match status" value="1"/>
</dbReference>
<dbReference type="Proteomes" id="UP001238843">
    <property type="component" value="Chromosome"/>
</dbReference>
<name>A0AA51BKT6_9BACT</name>
<dbReference type="SUPFAM" id="SSF53756">
    <property type="entry name" value="UDP-Glycosyltransferase/glycogen phosphorylase"/>
    <property type="match status" value="1"/>
</dbReference>
<dbReference type="EMBL" id="CP128385">
    <property type="protein sequence ID" value="WMI30490.1"/>
    <property type="molecule type" value="Genomic_DNA"/>
</dbReference>
<dbReference type="PANTHER" id="PTHR46401">
    <property type="entry name" value="GLYCOSYLTRANSFERASE WBBK-RELATED"/>
    <property type="match status" value="1"/>
</dbReference>
<proteinExistence type="predicted"/>
<dbReference type="Gene3D" id="3.40.50.2000">
    <property type="entry name" value="Glycogen Phosphorylase B"/>
    <property type="match status" value="1"/>
</dbReference>
<evidence type="ECO:0000256" key="1">
    <source>
        <dbReference type="ARBA" id="ARBA00022679"/>
    </source>
</evidence>
<evidence type="ECO:0000313" key="2">
    <source>
        <dbReference type="EMBL" id="WMI30490.1"/>
    </source>
</evidence>